<evidence type="ECO:0000313" key="2">
    <source>
        <dbReference type="EMBL" id="ATX75900.1"/>
    </source>
</evidence>
<dbReference type="OrthoDB" id="9807209at2"/>
<dbReference type="RefSeq" id="WP_100256278.1">
    <property type="nucleotide sequence ID" value="NZ_CP011797.1"/>
</dbReference>
<feature type="region of interest" description="Disordered" evidence="1">
    <location>
        <begin position="411"/>
        <end position="434"/>
    </location>
</feature>
<dbReference type="SUPFAM" id="SSF53756">
    <property type="entry name" value="UDP-Glycosyltransferase/glycogen phosphorylase"/>
    <property type="match status" value="1"/>
</dbReference>
<gene>
    <name evidence="2" type="ORF">REIFOR_00732</name>
</gene>
<dbReference type="AlphaFoldDB" id="A0A2K8KM20"/>
<dbReference type="GO" id="GO:0016740">
    <property type="term" value="F:transferase activity"/>
    <property type="evidence" value="ECO:0007669"/>
    <property type="project" value="UniProtKB-KW"/>
</dbReference>
<keyword evidence="3" id="KW-1185">Reference proteome</keyword>
<keyword evidence="2" id="KW-0808">Transferase</keyword>
<dbReference type="EMBL" id="CP011797">
    <property type="protein sequence ID" value="ATX75900.1"/>
    <property type="molecule type" value="Genomic_DNA"/>
</dbReference>
<dbReference type="KEGG" id="rfo:REIFOR_00732"/>
<sequence>MSESVLLIAKNWPEPNSTAAGRRSLDLLALLQTRGYVIHVACAAEPTPFQTDLSALGIQTHAIAVNDADFDPWLADLAPAIVIYDRFVMEEQFGWRVQTQLPQAMTLIDTSDLHCLRVARETALKDAQPIDLFNAIALREIAAISRTDISVMISQTEIDLLHQHFHISRDKLLYLPFLVTPPDPLRQPGFDAREHLVMIGGFKHEPNRDATRWLKTVIWPILRPLLPNKCEMHVYGAYADHAMNQLQARKDRFFIKGRSADALATLSQYRLNLAPLRFGAGQKGKILEGWLTGTPTLTTPIGAEAMASESQLGYRPSANPSEFAQLVAAAYHDSARWAELQSNGYRILEQNFARNLFAQPFLERVDQIRATLSEHRQANFWGRLLTQNQYRATEYMSRWIELKNQLQREPMPSAAVPANPSPSNTSTIVPILPR</sequence>
<feature type="compositionally biased region" description="Low complexity" evidence="1">
    <location>
        <begin position="412"/>
        <end position="427"/>
    </location>
</feature>
<accession>A0A2K8KM20</accession>
<name>A0A2K8KM20_9GAMM</name>
<protein>
    <submittedName>
        <fullName evidence="2">Putative glycosyltransferase, GT1 family</fullName>
    </submittedName>
</protein>
<organism evidence="2 3">
    <name type="scientific">Reinekea forsetii</name>
    <dbReference type="NCBI Taxonomy" id="1336806"/>
    <lineage>
        <taxon>Bacteria</taxon>
        <taxon>Pseudomonadati</taxon>
        <taxon>Pseudomonadota</taxon>
        <taxon>Gammaproteobacteria</taxon>
        <taxon>Oceanospirillales</taxon>
        <taxon>Saccharospirillaceae</taxon>
        <taxon>Reinekea</taxon>
    </lineage>
</organism>
<proteinExistence type="predicted"/>
<evidence type="ECO:0000313" key="3">
    <source>
        <dbReference type="Proteomes" id="UP000229757"/>
    </source>
</evidence>
<dbReference type="Proteomes" id="UP000229757">
    <property type="component" value="Chromosome"/>
</dbReference>
<dbReference type="Gene3D" id="3.40.50.2000">
    <property type="entry name" value="Glycogen Phosphorylase B"/>
    <property type="match status" value="1"/>
</dbReference>
<evidence type="ECO:0000256" key="1">
    <source>
        <dbReference type="SAM" id="MobiDB-lite"/>
    </source>
</evidence>
<dbReference type="Pfam" id="PF13692">
    <property type="entry name" value="Glyco_trans_1_4"/>
    <property type="match status" value="1"/>
</dbReference>
<reference evidence="2 3" key="1">
    <citation type="journal article" date="2017" name="Environ. Microbiol.">
        <title>Genomic and physiological analyses of 'Reinekea forsetii' reveal a versatile opportunistic lifestyle during spring algae blooms.</title>
        <authorList>
            <person name="Avci B."/>
            <person name="Hahnke R.L."/>
            <person name="Chafee M."/>
            <person name="Fischer T."/>
            <person name="Gruber-Vodicka H."/>
            <person name="Tegetmeyer H.E."/>
            <person name="Harder J."/>
            <person name="Fuchs B.M."/>
            <person name="Amann R.I."/>
            <person name="Teeling H."/>
        </authorList>
    </citation>
    <scope>NUCLEOTIDE SEQUENCE [LARGE SCALE GENOMIC DNA]</scope>
    <source>
        <strain evidence="2 3">Hel1_31_D35</strain>
    </source>
</reference>